<dbReference type="Pfam" id="PF00069">
    <property type="entry name" value="Pkinase"/>
    <property type="match status" value="1"/>
</dbReference>
<dbReference type="InterPro" id="IPR053524">
    <property type="entry name" value="Aerial_hyphae_peptide-synth"/>
</dbReference>
<evidence type="ECO:0000256" key="6">
    <source>
        <dbReference type="ARBA" id="ARBA00022840"/>
    </source>
</evidence>
<evidence type="ECO:0000256" key="5">
    <source>
        <dbReference type="ARBA" id="ARBA00022777"/>
    </source>
</evidence>
<dbReference type="EC" id="2.7.11.1" evidence="1"/>
<dbReference type="AlphaFoldDB" id="A0A9X8QX06"/>
<evidence type="ECO:0000313" key="12">
    <source>
        <dbReference type="Proteomes" id="UP000184388"/>
    </source>
</evidence>
<dbReference type="PROSITE" id="PS50011">
    <property type="entry name" value="PROTEIN_KINASE_DOM"/>
    <property type="match status" value="1"/>
</dbReference>
<feature type="region of interest" description="Disordered" evidence="9">
    <location>
        <begin position="872"/>
        <end position="895"/>
    </location>
</feature>
<dbReference type="GO" id="GO:0005975">
    <property type="term" value="P:carbohydrate metabolic process"/>
    <property type="evidence" value="ECO:0007669"/>
    <property type="project" value="InterPro"/>
</dbReference>
<dbReference type="InterPro" id="IPR007822">
    <property type="entry name" value="LANC-like"/>
</dbReference>
<dbReference type="NCBIfam" id="NF038151">
    <property type="entry name" value="lanthi_synth_III"/>
    <property type="match status" value="1"/>
</dbReference>
<comment type="catalytic activity">
    <reaction evidence="8">
        <text>L-seryl-[protein] + ATP = O-phospho-L-seryl-[protein] + ADP + H(+)</text>
        <dbReference type="Rhea" id="RHEA:17989"/>
        <dbReference type="Rhea" id="RHEA-COMP:9863"/>
        <dbReference type="Rhea" id="RHEA-COMP:11604"/>
        <dbReference type="ChEBI" id="CHEBI:15378"/>
        <dbReference type="ChEBI" id="CHEBI:29999"/>
        <dbReference type="ChEBI" id="CHEBI:30616"/>
        <dbReference type="ChEBI" id="CHEBI:83421"/>
        <dbReference type="ChEBI" id="CHEBI:456216"/>
        <dbReference type="EC" id="2.7.11.1"/>
    </reaction>
</comment>
<dbReference type="Proteomes" id="UP000184388">
    <property type="component" value="Unassembled WGS sequence"/>
</dbReference>
<keyword evidence="3" id="KW-0808">Transferase</keyword>
<organism evidence="11 12">
    <name type="scientific">Streptomyces yunnanensis</name>
    <dbReference type="NCBI Taxonomy" id="156453"/>
    <lineage>
        <taxon>Bacteria</taxon>
        <taxon>Bacillati</taxon>
        <taxon>Actinomycetota</taxon>
        <taxon>Actinomycetes</taxon>
        <taxon>Kitasatosporales</taxon>
        <taxon>Streptomycetaceae</taxon>
        <taxon>Streptomyces</taxon>
    </lineage>
</organism>
<proteinExistence type="predicted"/>
<dbReference type="InterPro" id="IPR000719">
    <property type="entry name" value="Prot_kinase_dom"/>
</dbReference>
<evidence type="ECO:0000313" key="11">
    <source>
        <dbReference type="EMBL" id="SHM76145.1"/>
    </source>
</evidence>
<dbReference type="GO" id="GO:0004674">
    <property type="term" value="F:protein serine/threonine kinase activity"/>
    <property type="evidence" value="ECO:0007669"/>
    <property type="project" value="UniProtKB-KW"/>
</dbReference>
<dbReference type="SMART" id="SM01260">
    <property type="entry name" value="LANC_like"/>
    <property type="match status" value="1"/>
</dbReference>
<comment type="catalytic activity">
    <reaction evidence="7">
        <text>L-threonyl-[protein] + ATP = O-phospho-L-threonyl-[protein] + ADP + H(+)</text>
        <dbReference type="Rhea" id="RHEA:46608"/>
        <dbReference type="Rhea" id="RHEA-COMP:11060"/>
        <dbReference type="Rhea" id="RHEA-COMP:11605"/>
        <dbReference type="ChEBI" id="CHEBI:15378"/>
        <dbReference type="ChEBI" id="CHEBI:30013"/>
        <dbReference type="ChEBI" id="CHEBI:30616"/>
        <dbReference type="ChEBI" id="CHEBI:61977"/>
        <dbReference type="ChEBI" id="CHEBI:456216"/>
        <dbReference type="EC" id="2.7.11.1"/>
    </reaction>
</comment>
<evidence type="ECO:0000256" key="1">
    <source>
        <dbReference type="ARBA" id="ARBA00012513"/>
    </source>
</evidence>
<dbReference type="Gene3D" id="1.50.10.10">
    <property type="match status" value="1"/>
</dbReference>
<accession>A0A9X8QX06</accession>
<dbReference type="SMART" id="SM00220">
    <property type="entry name" value="S_TKc"/>
    <property type="match status" value="1"/>
</dbReference>
<evidence type="ECO:0000256" key="4">
    <source>
        <dbReference type="ARBA" id="ARBA00022741"/>
    </source>
</evidence>
<evidence type="ECO:0000256" key="9">
    <source>
        <dbReference type="SAM" id="MobiDB-lite"/>
    </source>
</evidence>
<keyword evidence="5 11" id="KW-0418">Kinase</keyword>
<dbReference type="SUPFAM" id="SSF56112">
    <property type="entry name" value="Protein kinase-like (PK-like)"/>
    <property type="match status" value="1"/>
</dbReference>
<reference evidence="12" key="1">
    <citation type="submission" date="2016-11" db="EMBL/GenBank/DDBJ databases">
        <authorList>
            <person name="Jaros S."/>
            <person name="Januszkiewicz K."/>
            <person name="Wedrychowicz H."/>
        </authorList>
    </citation>
    <scope>NUCLEOTIDE SEQUENCE [LARGE SCALE GENOMIC DNA]</scope>
    <source>
        <strain evidence="12">CGMCC 4.3555</strain>
    </source>
</reference>
<evidence type="ECO:0000256" key="8">
    <source>
        <dbReference type="ARBA" id="ARBA00048679"/>
    </source>
</evidence>
<dbReference type="Gene3D" id="1.10.510.10">
    <property type="entry name" value="Transferase(Phosphotransferase) domain 1"/>
    <property type="match status" value="1"/>
</dbReference>
<dbReference type="SUPFAM" id="SSF158745">
    <property type="entry name" value="LanC-like"/>
    <property type="match status" value="1"/>
</dbReference>
<dbReference type="CDD" id="cd04791">
    <property type="entry name" value="LanC_SerThrkinase"/>
    <property type="match status" value="1"/>
</dbReference>
<dbReference type="GO" id="GO:0031179">
    <property type="term" value="P:peptide modification"/>
    <property type="evidence" value="ECO:0007669"/>
    <property type="project" value="InterPro"/>
</dbReference>
<dbReference type="EMBL" id="FRBK01000014">
    <property type="protein sequence ID" value="SHM76145.1"/>
    <property type="molecule type" value="Genomic_DNA"/>
</dbReference>
<dbReference type="Pfam" id="PF25816">
    <property type="entry name" value="RamC_N"/>
    <property type="match status" value="1"/>
</dbReference>
<keyword evidence="6" id="KW-0067">ATP-binding</keyword>
<dbReference type="InterPro" id="IPR058053">
    <property type="entry name" value="RamC_C"/>
</dbReference>
<evidence type="ECO:0000256" key="7">
    <source>
        <dbReference type="ARBA" id="ARBA00047899"/>
    </source>
</evidence>
<dbReference type="PANTHER" id="PTHR24363">
    <property type="entry name" value="SERINE/THREONINE PROTEIN KINASE"/>
    <property type="match status" value="1"/>
</dbReference>
<comment type="caution">
    <text evidence="11">The sequence shown here is derived from an EMBL/GenBank/DDBJ whole genome shotgun (WGS) entry which is preliminary data.</text>
</comment>
<gene>
    <name evidence="11" type="ORF">SAMN05216268_11432</name>
</gene>
<keyword evidence="2 11" id="KW-0723">Serine/threonine-protein kinase</keyword>
<evidence type="ECO:0000259" key="10">
    <source>
        <dbReference type="PROSITE" id="PS50011"/>
    </source>
</evidence>
<evidence type="ECO:0000256" key="2">
    <source>
        <dbReference type="ARBA" id="ARBA00022527"/>
    </source>
</evidence>
<dbReference type="InterPro" id="IPR012341">
    <property type="entry name" value="6hp_glycosidase-like_sf"/>
</dbReference>
<name>A0A9X8QX06_9ACTN</name>
<keyword evidence="4" id="KW-0547">Nucleotide-binding</keyword>
<evidence type="ECO:0000256" key="3">
    <source>
        <dbReference type="ARBA" id="ARBA00022679"/>
    </source>
</evidence>
<dbReference type="Gene3D" id="1.50.10.20">
    <property type="match status" value="1"/>
</dbReference>
<feature type="domain" description="Protein kinase" evidence="10">
    <location>
        <begin position="244"/>
        <end position="529"/>
    </location>
</feature>
<protein>
    <recommendedName>
        <fullName evidence="1">non-specific serine/threonine protein kinase</fullName>
        <ecNumber evidence="1">2.7.11.1</ecNumber>
    </recommendedName>
</protein>
<dbReference type="PANTHER" id="PTHR24363:SF0">
    <property type="entry name" value="SERINE_THREONINE KINASE LIKE DOMAIN CONTAINING 1"/>
    <property type="match status" value="1"/>
</dbReference>
<dbReference type="GO" id="GO:0005524">
    <property type="term" value="F:ATP binding"/>
    <property type="evidence" value="ECO:0007669"/>
    <property type="project" value="UniProtKB-KW"/>
</dbReference>
<dbReference type="InterPro" id="IPR057929">
    <property type="entry name" value="RamC_N"/>
</dbReference>
<dbReference type="RefSeq" id="WP_107489674.1">
    <property type="nucleotide sequence ID" value="NZ_FRBK01000014.1"/>
</dbReference>
<dbReference type="InterPro" id="IPR011009">
    <property type="entry name" value="Kinase-like_dom_sf"/>
</dbReference>
<sequence length="895" mass="97359">MITPGRDVRDLWGLIPMELAAFYLAHCLADPDFYDTAQRWDDSTSRFTRAGAEPPAGWQRSEQGLWVLQLPPDHRLPEQGWKVHVSAGLDNAEEVLDVVWDHCVERRIAFKFLRSRQVLQLTNAKYADRGSSGKFCTIYPDSADELSGVLTELGEALDGRPGPYVLSDLRWRDGPLFVRYGAFQHHTCRGRNGEPVPALTDPRTGQLVPDTRGPAFRVPPWVEPPAFLAEAMAARNNGAGTFPYQVQKALHFSNAGGVYLATDPDTGRSVVLKEARPLAGLDTDGVDAVARLRHEHAILDRLAGLAVVPRVLGDFTCWEHHFLVQEHIEGETLTQAAAGRHPYLTPEPSAREIAEFAAWAVEVVGKVRAALSAIHSRGVVVGDVHPSNILLRPDGSVVLVDFELALPIGAADRPTLGAPGFVPPEGCTGPAIDHYGLAATALWVFVSVAPVLQTGNRGKSELFLRVLADRFGVPEPFVAGLRRDLRPQHQYETSGTTVDHRNHPVLQALGDPKPEDWPQLRRSIAEGILAAATPQRSDRLFPGDVEQFRTGGFNIAHGAAGVLLALAEAGLPPDPEHVDWLIRAVKRWEAPQPGFYDGLHGIAYVLDRLGHRVPALAVLDRAVDLTDAEPPLAGLHSGLAGMGLNLLYFGTADADCRRRALTIAEHLADTVRTGTLRPDRPTAAGLMYGSTGVALFFLHCFRATSDPEFLDLAWAALHRDLADCETGPGGTLQVREQHRLMPHLGIGTAGMAPVLGELLRQRDDAQLAHAYERIRHTCRAESGIFPGLFTGHAGVLASLAATGSRPALDDPAVRTHLHRLSWYAEIRHGRLLFPGEQLYRLSTDLATGAAGVLLALTAVFDGRHDFLPFLPADTAAPRQTPTCDPAGTTRGKERR</sequence>